<name>A0A949UV10_9HYPH</name>
<proteinExistence type="predicted"/>
<evidence type="ECO:0000313" key="3">
    <source>
        <dbReference type="EMBL" id="MBV2143623.1"/>
    </source>
</evidence>
<feature type="domain" description="DUF1468" evidence="2">
    <location>
        <begin position="14"/>
        <end position="155"/>
    </location>
</feature>
<dbReference type="Pfam" id="PF07331">
    <property type="entry name" value="TctB"/>
    <property type="match status" value="1"/>
</dbReference>
<organism evidence="3 4">
    <name type="scientific">Falsochrobactrum tianjinense</name>
    <dbReference type="NCBI Taxonomy" id="2706015"/>
    <lineage>
        <taxon>Bacteria</taxon>
        <taxon>Pseudomonadati</taxon>
        <taxon>Pseudomonadota</taxon>
        <taxon>Alphaproteobacteria</taxon>
        <taxon>Hyphomicrobiales</taxon>
        <taxon>Brucellaceae</taxon>
        <taxon>Falsochrobactrum</taxon>
    </lineage>
</organism>
<dbReference type="AlphaFoldDB" id="A0A949UV10"/>
<gene>
    <name evidence="3" type="ORF">KUG47_08935</name>
</gene>
<keyword evidence="1" id="KW-1133">Transmembrane helix</keyword>
<keyword evidence="4" id="KW-1185">Reference proteome</keyword>
<feature type="transmembrane region" description="Helical" evidence="1">
    <location>
        <begin position="129"/>
        <end position="153"/>
    </location>
</feature>
<keyword evidence="1" id="KW-0472">Membrane</keyword>
<dbReference type="Proteomes" id="UP000752297">
    <property type="component" value="Unassembled WGS sequence"/>
</dbReference>
<keyword evidence="1" id="KW-0812">Transmembrane</keyword>
<protein>
    <submittedName>
        <fullName evidence="3">Tripartite tricarboxylate transporter TctB family protein</fullName>
    </submittedName>
</protein>
<feature type="transmembrane region" description="Helical" evidence="1">
    <location>
        <begin position="90"/>
        <end position="117"/>
    </location>
</feature>
<dbReference type="InterPro" id="IPR009936">
    <property type="entry name" value="DUF1468"/>
</dbReference>
<sequence length="167" mass="18457">MAVKRFHVEIATAIGTGMLGIAGLIGATELGFSWEKSGPEAGYFPFYISLILITASLWNLGAAIFRLNAGREAARELAETFLDREQFRRVAVFLCEMVAFVTLTLLMGLYFSSALYIGWTAWRHGGYRLLTAIGISVSFTAAQYVLFEIAFLVPLKKGPIESWLGIY</sequence>
<dbReference type="EMBL" id="JAHRVA010000003">
    <property type="protein sequence ID" value="MBV2143623.1"/>
    <property type="molecule type" value="Genomic_DNA"/>
</dbReference>
<accession>A0A949UV10</accession>
<evidence type="ECO:0000256" key="1">
    <source>
        <dbReference type="SAM" id="Phobius"/>
    </source>
</evidence>
<reference evidence="3 4" key="1">
    <citation type="submission" date="2021-06" db="EMBL/GenBank/DDBJ databases">
        <title>Falsochrobactrum tianjin sp.nov., a new petroleum-degrading bacteria isolated from oily soils.</title>
        <authorList>
            <person name="Chen G."/>
            <person name="Chen H."/>
            <person name="Tian J."/>
            <person name="Qing J."/>
            <person name="Zhong L."/>
            <person name="Ma W."/>
            <person name="Song Y."/>
            <person name="Cui X."/>
            <person name="Yan B."/>
        </authorList>
    </citation>
    <scope>NUCLEOTIDE SEQUENCE [LARGE SCALE GENOMIC DNA]</scope>
    <source>
        <strain evidence="3 4">TDYN1</strain>
    </source>
</reference>
<feature type="transmembrane region" description="Helical" evidence="1">
    <location>
        <begin position="12"/>
        <end position="34"/>
    </location>
</feature>
<evidence type="ECO:0000313" key="4">
    <source>
        <dbReference type="Proteomes" id="UP000752297"/>
    </source>
</evidence>
<dbReference type="RefSeq" id="WP_217677616.1">
    <property type="nucleotide sequence ID" value="NZ_JAHRVA010000003.1"/>
</dbReference>
<feature type="transmembrane region" description="Helical" evidence="1">
    <location>
        <begin position="46"/>
        <end position="69"/>
    </location>
</feature>
<comment type="caution">
    <text evidence="3">The sequence shown here is derived from an EMBL/GenBank/DDBJ whole genome shotgun (WGS) entry which is preliminary data.</text>
</comment>
<evidence type="ECO:0000259" key="2">
    <source>
        <dbReference type="Pfam" id="PF07331"/>
    </source>
</evidence>